<gene>
    <name evidence="2" type="ORF">BSL78_20672</name>
</gene>
<feature type="compositionally biased region" description="Polar residues" evidence="1">
    <location>
        <begin position="153"/>
        <end position="168"/>
    </location>
</feature>
<evidence type="ECO:0000256" key="1">
    <source>
        <dbReference type="SAM" id="MobiDB-lite"/>
    </source>
</evidence>
<comment type="caution">
    <text evidence="2">The sequence shown here is derived from an EMBL/GenBank/DDBJ whole genome shotgun (WGS) entry which is preliminary data.</text>
</comment>
<feature type="compositionally biased region" description="Polar residues" evidence="1">
    <location>
        <begin position="235"/>
        <end position="247"/>
    </location>
</feature>
<feature type="compositionally biased region" description="Polar residues" evidence="1">
    <location>
        <begin position="64"/>
        <end position="73"/>
    </location>
</feature>
<dbReference type="AlphaFoldDB" id="A0A2G8K378"/>
<proteinExistence type="predicted"/>
<accession>A0A2G8K378</accession>
<feature type="compositionally biased region" description="Low complexity" evidence="1">
    <location>
        <begin position="18"/>
        <end position="31"/>
    </location>
</feature>
<dbReference type="EMBL" id="MRZV01000931">
    <property type="protein sequence ID" value="PIK42476.1"/>
    <property type="molecule type" value="Genomic_DNA"/>
</dbReference>
<feature type="compositionally biased region" description="Polar residues" evidence="1">
    <location>
        <begin position="47"/>
        <end position="57"/>
    </location>
</feature>
<name>A0A2G8K378_STIJA</name>
<organism evidence="2 3">
    <name type="scientific">Stichopus japonicus</name>
    <name type="common">Sea cucumber</name>
    <dbReference type="NCBI Taxonomy" id="307972"/>
    <lineage>
        <taxon>Eukaryota</taxon>
        <taxon>Metazoa</taxon>
        <taxon>Echinodermata</taxon>
        <taxon>Eleutherozoa</taxon>
        <taxon>Echinozoa</taxon>
        <taxon>Holothuroidea</taxon>
        <taxon>Aspidochirotacea</taxon>
        <taxon>Aspidochirotida</taxon>
        <taxon>Stichopodidae</taxon>
        <taxon>Apostichopus</taxon>
    </lineage>
</organism>
<reference evidence="2 3" key="1">
    <citation type="journal article" date="2017" name="PLoS Biol.">
        <title>The sea cucumber genome provides insights into morphological evolution and visceral regeneration.</title>
        <authorList>
            <person name="Zhang X."/>
            <person name="Sun L."/>
            <person name="Yuan J."/>
            <person name="Sun Y."/>
            <person name="Gao Y."/>
            <person name="Zhang L."/>
            <person name="Li S."/>
            <person name="Dai H."/>
            <person name="Hamel J.F."/>
            <person name="Liu C."/>
            <person name="Yu Y."/>
            <person name="Liu S."/>
            <person name="Lin W."/>
            <person name="Guo K."/>
            <person name="Jin S."/>
            <person name="Xu P."/>
            <person name="Storey K.B."/>
            <person name="Huan P."/>
            <person name="Zhang T."/>
            <person name="Zhou Y."/>
            <person name="Zhang J."/>
            <person name="Lin C."/>
            <person name="Li X."/>
            <person name="Xing L."/>
            <person name="Huo D."/>
            <person name="Sun M."/>
            <person name="Wang L."/>
            <person name="Mercier A."/>
            <person name="Li F."/>
            <person name="Yang H."/>
            <person name="Xiang J."/>
        </authorList>
    </citation>
    <scope>NUCLEOTIDE SEQUENCE [LARGE SCALE GENOMIC DNA]</scope>
    <source>
        <strain evidence="2">Shaxun</strain>
        <tissue evidence="2">Muscle</tissue>
    </source>
</reference>
<sequence>MSRSADEGKDNGHGRNGGNPRRGNGRWNRGRSYNHSYHKNELEYHQQYLNRPRSTSPVDHPSYHSYNNGQVPNNAYYGTHQLPFNRQQKNFSTFRRNFDHRDGPPRFPYQQRNYGYDRDRLSEDQQGYRDQGGYFGQRPGAWGHRSSMDFRDFSSQSEWHTQGQQNYPKTEFHSSPGHRSASFESGDDSDVRETSDFSNTDEQTNSGKVYKSPSRRKKQVKRNLEKKQNAEMASPQPTGTPSSVASGNLDATVQHLQSQVHRLQQLSQFGMLVSPPMVPNMGTAPMFSMLPGYQPPAACASCHLGSVDMMRQLTLGTSFSPSTPSIPSISQAMYPASGQDSQDILAMLRQSGDNSLLQCQECEKTSCSCAVDEPISLLPRTEDEGGISKPVVNSLPDLTSSPRDYSKALSELFLPPSGEILFLSKAH</sequence>
<feature type="region of interest" description="Disordered" evidence="1">
    <location>
        <begin position="1"/>
        <end position="74"/>
    </location>
</feature>
<feature type="region of interest" description="Disordered" evidence="1">
    <location>
        <begin position="95"/>
        <end position="247"/>
    </location>
</feature>
<keyword evidence="3" id="KW-1185">Reference proteome</keyword>
<feature type="compositionally biased region" description="Polar residues" evidence="1">
    <location>
        <begin position="196"/>
        <end position="207"/>
    </location>
</feature>
<protein>
    <submittedName>
        <fullName evidence="2">Uncharacterized protein</fullName>
    </submittedName>
</protein>
<evidence type="ECO:0000313" key="3">
    <source>
        <dbReference type="Proteomes" id="UP000230750"/>
    </source>
</evidence>
<dbReference type="Proteomes" id="UP000230750">
    <property type="component" value="Unassembled WGS sequence"/>
</dbReference>
<feature type="compositionally biased region" description="Basic and acidic residues" evidence="1">
    <location>
        <begin position="1"/>
        <end position="13"/>
    </location>
</feature>
<feature type="compositionally biased region" description="Basic and acidic residues" evidence="1">
    <location>
        <begin position="115"/>
        <end position="127"/>
    </location>
</feature>
<evidence type="ECO:0000313" key="2">
    <source>
        <dbReference type="EMBL" id="PIK42476.1"/>
    </source>
</evidence>